<protein>
    <submittedName>
        <fullName evidence="1">tRNA-Val4</fullName>
    </submittedName>
</protein>
<gene>
    <name evidence="1" type="ORF">AS888_04405</name>
</gene>
<dbReference type="Proteomes" id="UP000064189">
    <property type="component" value="Unassembled WGS sequence"/>
</dbReference>
<sequence>MKYLYEFFRDPFGTLRIKLSDEIKLFADFIEDIPTEEEADEYIELVENVLNGLHQKFEIQLNATSVLIKKDMTVLEHFFRYEEPYENEMETEQFKELMLIWKDKIPERFKKNEN</sequence>
<dbReference type="AlphaFoldDB" id="A0A120GQR8"/>
<proteinExistence type="predicted"/>
<evidence type="ECO:0000313" key="2">
    <source>
        <dbReference type="Proteomes" id="UP000064189"/>
    </source>
</evidence>
<keyword evidence="2" id="KW-1185">Reference proteome</keyword>
<name>A0A120GQR8_9BACI</name>
<accession>A0A120GQR8</accession>
<dbReference type="EMBL" id="LNNH01000010">
    <property type="protein sequence ID" value="KWW21752.1"/>
    <property type="molecule type" value="Genomic_DNA"/>
</dbReference>
<evidence type="ECO:0000313" key="1">
    <source>
        <dbReference type="EMBL" id="KWW21752.1"/>
    </source>
</evidence>
<dbReference type="RefSeq" id="WP_061140754.1">
    <property type="nucleotide sequence ID" value="NZ_LNNH01000010.1"/>
</dbReference>
<organism evidence="1 2">
    <name type="scientific">Peribacillus simplex</name>
    <dbReference type="NCBI Taxonomy" id="1478"/>
    <lineage>
        <taxon>Bacteria</taxon>
        <taxon>Bacillati</taxon>
        <taxon>Bacillota</taxon>
        <taxon>Bacilli</taxon>
        <taxon>Bacillales</taxon>
        <taxon>Bacillaceae</taxon>
        <taxon>Peribacillus</taxon>
    </lineage>
</organism>
<reference evidence="1 2" key="1">
    <citation type="submission" date="2015-11" db="EMBL/GenBank/DDBJ databases">
        <title>Genome Sequence of Bacillus simplex strain VanAntwerpen2.</title>
        <authorList>
            <person name="Couger M.B."/>
        </authorList>
    </citation>
    <scope>NUCLEOTIDE SEQUENCE [LARGE SCALE GENOMIC DNA]</scope>
    <source>
        <strain evidence="1 2">VanAntwerpen02</strain>
    </source>
</reference>
<comment type="caution">
    <text evidence="1">The sequence shown here is derived from an EMBL/GenBank/DDBJ whole genome shotgun (WGS) entry which is preliminary data.</text>
</comment>